<evidence type="ECO:0000313" key="10">
    <source>
        <dbReference type="Proteomes" id="UP001187471"/>
    </source>
</evidence>
<gene>
    <name evidence="9" type="ORF">RJ640_023790</name>
</gene>
<dbReference type="InterPro" id="IPR001128">
    <property type="entry name" value="Cyt_P450"/>
</dbReference>
<dbReference type="CDD" id="cd11072">
    <property type="entry name" value="CYP71-like"/>
    <property type="match status" value="1"/>
</dbReference>
<keyword evidence="5 7" id="KW-0408">Iron</keyword>
<reference evidence="9" key="1">
    <citation type="submission" date="2022-12" db="EMBL/GenBank/DDBJ databases">
        <title>Draft genome assemblies for two species of Escallonia (Escalloniales).</title>
        <authorList>
            <person name="Chanderbali A."/>
            <person name="Dervinis C."/>
            <person name="Anghel I."/>
            <person name="Soltis D."/>
            <person name="Soltis P."/>
            <person name="Zapata F."/>
        </authorList>
    </citation>
    <scope>NUCLEOTIDE SEQUENCE</scope>
    <source>
        <strain evidence="9">UCBG92.1500</strain>
        <tissue evidence="9">Leaf</tissue>
    </source>
</reference>
<evidence type="ECO:0000256" key="2">
    <source>
        <dbReference type="ARBA" id="ARBA00022617"/>
    </source>
</evidence>
<dbReference type="Gene3D" id="1.10.630.10">
    <property type="entry name" value="Cytochrome P450"/>
    <property type="match status" value="2"/>
</dbReference>
<evidence type="ECO:0000256" key="7">
    <source>
        <dbReference type="PIRSR" id="PIRSR602401-1"/>
    </source>
</evidence>
<evidence type="ECO:0000256" key="8">
    <source>
        <dbReference type="RuleBase" id="RU000461"/>
    </source>
</evidence>
<name>A0AA88QUS2_9ASTE</name>
<keyword evidence="4 8" id="KW-0560">Oxidoreductase</keyword>
<sequence length="389" mass="43981">RSPSHFSSGYSTLRRLKPTETYHPLLQLKLPIFGNLHQLNLYPHRVLRTLSQLHGPIMMIQLGSMPTLIISSASVASEIMSTRDLAFSNRPFSSISAKLLYNCRDVAMAPYGDYWRRVKNTCVLHLLSNKRVQSFRNVREEETTYMVEKIKECSQSSLLVEKVACQTDEFLEGVVEEHLKKGASDENQQEETSFVDILLSIQDIERVTIKAVILDMFAAGADATYTVLEWAMTELLRHPHLMSKLQTEVRAILSTEGAETEDAIEHMHYLKAVIKETLRLHPPVPLLLSRESTQDVKVMGYDIRAGTQVITNAWAIGRDPISWDRAEELSPERFRESSIDFKGRNFQLIPFGAGRRGCPGVQFAVSVVELALAKIVHTFNWELPGGEEG</sequence>
<dbReference type="Proteomes" id="UP001187471">
    <property type="component" value="Unassembled WGS sequence"/>
</dbReference>
<comment type="caution">
    <text evidence="9">The sequence shown here is derived from an EMBL/GenBank/DDBJ whole genome shotgun (WGS) entry which is preliminary data.</text>
</comment>
<organism evidence="9 10">
    <name type="scientific">Escallonia rubra</name>
    <dbReference type="NCBI Taxonomy" id="112253"/>
    <lineage>
        <taxon>Eukaryota</taxon>
        <taxon>Viridiplantae</taxon>
        <taxon>Streptophyta</taxon>
        <taxon>Embryophyta</taxon>
        <taxon>Tracheophyta</taxon>
        <taxon>Spermatophyta</taxon>
        <taxon>Magnoliopsida</taxon>
        <taxon>eudicotyledons</taxon>
        <taxon>Gunneridae</taxon>
        <taxon>Pentapetalae</taxon>
        <taxon>asterids</taxon>
        <taxon>campanulids</taxon>
        <taxon>Escalloniales</taxon>
        <taxon>Escalloniaceae</taxon>
        <taxon>Escallonia</taxon>
    </lineage>
</organism>
<dbReference type="InterPro" id="IPR002401">
    <property type="entry name" value="Cyt_P450_E_grp-I"/>
</dbReference>
<comment type="cofactor">
    <cofactor evidence="7">
        <name>heme</name>
        <dbReference type="ChEBI" id="CHEBI:30413"/>
    </cofactor>
</comment>
<dbReference type="GO" id="GO:0004497">
    <property type="term" value="F:monooxygenase activity"/>
    <property type="evidence" value="ECO:0007669"/>
    <property type="project" value="UniProtKB-KW"/>
</dbReference>
<dbReference type="InterPro" id="IPR036396">
    <property type="entry name" value="Cyt_P450_sf"/>
</dbReference>
<protein>
    <recommendedName>
        <fullName evidence="11">Cytochrome P450</fullName>
    </recommendedName>
</protein>
<dbReference type="PANTHER" id="PTHR47955:SF15">
    <property type="entry name" value="CYTOCHROME P450 71A2-LIKE"/>
    <property type="match status" value="1"/>
</dbReference>
<dbReference type="PANTHER" id="PTHR47955">
    <property type="entry name" value="CYTOCHROME P450 FAMILY 71 PROTEIN"/>
    <property type="match status" value="1"/>
</dbReference>
<keyword evidence="2 7" id="KW-0349">Heme</keyword>
<dbReference type="InterPro" id="IPR017972">
    <property type="entry name" value="Cyt_P450_CS"/>
</dbReference>
<keyword evidence="6 8" id="KW-0503">Monooxygenase</keyword>
<evidence type="ECO:0000313" key="9">
    <source>
        <dbReference type="EMBL" id="KAK2976552.1"/>
    </source>
</evidence>
<keyword evidence="10" id="KW-1185">Reference proteome</keyword>
<comment type="similarity">
    <text evidence="1 8">Belongs to the cytochrome P450 family.</text>
</comment>
<dbReference type="PROSITE" id="PS00086">
    <property type="entry name" value="CYTOCHROME_P450"/>
    <property type="match status" value="1"/>
</dbReference>
<dbReference type="Pfam" id="PF00067">
    <property type="entry name" value="p450"/>
    <property type="match status" value="2"/>
</dbReference>
<dbReference type="AlphaFoldDB" id="A0AA88QUS2"/>
<dbReference type="GO" id="GO:0005506">
    <property type="term" value="F:iron ion binding"/>
    <property type="evidence" value="ECO:0007669"/>
    <property type="project" value="InterPro"/>
</dbReference>
<proteinExistence type="inferred from homology"/>
<evidence type="ECO:0000256" key="5">
    <source>
        <dbReference type="ARBA" id="ARBA00023004"/>
    </source>
</evidence>
<feature type="non-terminal residue" evidence="9">
    <location>
        <position position="1"/>
    </location>
</feature>
<dbReference type="SUPFAM" id="SSF48264">
    <property type="entry name" value="Cytochrome P450"/>
    <property type="match status" value="1"/>
</dbReference>
<dbReference type="PRINTS" id="PR00385">
    <property type="entry name" value="P450"/>
</dbReference>
<evidence type="ECO:0000256" key="1">
    <source>
        <dbReference type="ARBA" id="ARBA00010617"/>
    </source>
</evidence>
<evidence type="ECO:0000256" key="3">
    <source>
        <dbReference type="ARBA" id="ARBA00022723"/>
    </source>
</evidence>
<evidence type="ECO:0000256" key="6">
    <source>
        <dbReference type="ARBA" id="ARBA00023033"/>
    </source>
</evidence>
<dbReference type="GO" id="GO:0020037">
    <property type="term" value="F:heme binding"/>
    <property type="evidence" value="ECO:0007669"/>
    <property type="project" value="InterPro"/>
</dbReference>
<evidence type="ECO:0008006" key="11">
    <source>
        <dbReference type="Google" id="ProtNLM"/>
    </source>
</evidence>
<feature type="binding site" description="axial binding residue" evidence="7">
    <location>
        <position position="358"/>
    </location>
    <ligand>
        <name>heme</name>
        <dbReference type="ChEBI" id="CHEBI:30413"/>
    </ligand>
    <ligandPart>
        <name>Fe</name>
        <dbReference type="ChEBI" id="CHEBI:18248"/>
    </ligandPart>
</feature>
<dbReference type="EMBL" id="JAVXUO010002062">
    <property type="protein sequence ID" value="KAK2976552.1"/>
    <property type="molecule type" value="Genomic_DNA"/>
</dbReference>
<dbReference type="GO" id="GO:0016705">
    <property type="term" value="F:oxidoreductase activity, acting on paired donors, with incorporation or reduction of molecular oxygen"/>
    <property type="evidence" value="ECO:0007669"/>
    <property type="project" value="InterPro"/>
</dbReference>
<dbReference type="PRINTS" id="PR00463">
    <property type="entry name" value="EP450I"/>
</dbReference>
<evidence type="ECO:0000256" key="4">
    <source>
        <dbReference type="ARBA" id="ARBA00023002"/>
    </source>
</evidence>
<keyword evidence="3 7" id="KW-0479">Metal-binding</keyword>
<accession>A0AA88QUS2</accession>